<name>A0A062UP17_9PROT</name>
<dbReference type="AlphaFoldDB" id="A0A062UP17"/>
<comment type="caution">
    <text evidence="1">The sequence shown here is derived from an EMBL/GenBank/DDBJ whole genome shotgun (WGS) entry which is preliminary data.</text>
</comment>
<dbReference type="EMBL" id="AWFG01000018">
    <property type="protein sequence ID" value="KCZ59026.1"/>
    <property type="molecule type" value="Genomic_DNA"/>
</dbReference>
<organism evidence="1 2">
    <name type="scientific">Hyphomonas chukchiensis</name>
    <dbReference type="NCBI Taxonomy" id="1280947"/>
    <lineage>
        <taxon>Bacteria</taxon>
        <taxon>Pseudomonadati</taxon>
        <taxon>Pseudomonadota</taxon>
        <taxon>Alphaproteobacteria</taxon>
        <taxon>Hyphomonadales</taxon>
        <taxon>Hyphomonadaceae</taxon>
        <taxon>Hyphomonas</taxon>
    </lineage>
</organism>
<reference evidence="1 2" key="1">
    <citation type="journal article" date="2014" name="Antonie Van Leeuwenhoek">
        <title>Hyphomonas beringensis sp. nov. and Hyphomonas chukchiensis sp. nov., isolated from surface seawater of the Bering Sea and Chukchi Sea.</title>
        <authorList>
            <person name="Li C."/>
            <person name="Lai Q."/>
            <person name="Li G."/>
            <person name="Dong C."/>
            <person name="Wang J."/>
            <person name="Liao Y."/>
            <person name="Shao Z."/>
        </authorList>
    </citation>
    <scope>NUCLEOTIDE SEQUENCE [LARGE SCALE GENOMIC DNA]</scope>
    <source>
        <strain evidence="1 2">BH-BN04-4</strain>
    </source>
</reference>
<evidence type="ECO:0000313" key="2">
    <source>
        <dbReference type="Proteomes" id="UP000027190"/>
    </source>
</evidence>
<proteinExistence type="predicted"/>
<sequence length="32" mass="3384">MGINARMLDPPALADARLRHVDGAGSESYIGE</sequence>
<dbReference type="Proteomes" id="UP000027190">
    <property type="component" value="Unassembled WGS sequence"/>
</dbReference>
<gene>
    <name evidence="1" type="ORF">HY30_15535</name>
</gene>
<keyword evidence="2" id="KW-1185">Reference proteome</keyword>
<evidence type="ECO:0000313" key="1">
    <source>
        <dbReference type="EMBL" id="KCZ59026.1"/>
    </source>
</evidence>
<dbReference type="STRING" id="1280947.HY30_15535"/>
<protein>
    <submittedName>
        <fullName evidence="1">Uncharacterized protein</fullName>
    </submittedName>
</protein>
<accession>A0A062UP17</accession>